<keyword evidence="1" id="KW-0812">Transmembrane</keyword>
<dbReference type="EMBL" id="MKQP01000043">
    <property type="protein sequence ID" value="OMD26237.1"/>
    <property type="molecule type" value="Genomic_DNA"/>
</dbReference>
<keyword evidence="1" id="KW-1133">Transmembrane helix</keyword>
<accession>A0A1R0X0Q0</accession>
<evidence type="ECO:0000256" key="1">
    <source>
        <dbReference type="SAM" id="Phobius"/>
    </source>
</evidence>
<dbReference type="Proteomes" id="UP000187465">
    <property type="component" value="Unassembled WGS sequence"/>
</dbReference>
<proteinExistence type="predicted"/>
<feature type="transmembrane region" description="Helical" evidence="1">
    <location>
        <begin position="42"/>
        <end position="63"/>
    </location>
</feature>
<evidence type="ECO:0000313" key="2">
    <source>
        <dbReference type="EMBL" id="OMD26237.1"/>
    </source>
</evidence>
<protein>
    <submittedName>
        <fullName evidence="2">Uncharacterized protein</fullName>
    </submittedName>
</protein>
<reference evidence="2 3" key="1">
    <citation type="submission" date="2016-10" db="EMBL/GenBank/DDBJ databases">
        <title>Paenibacillus species isolates.</title>
        <authorList>
            <person name="Beno S.M."/>
        </authorList>
    </citation>
    <scope>NUCLEOTIDE SEQUENCE [LARGE SCALE GENOMIC DNA]</scope>
    <source>
        <strain evidence="2 3">FSL H7-0604</strain>
    </source>
</reference>
<organism evidence="2 3">
    <name type="scientific">Paenibacillus odorifer</name>
    <dbReference type="NCBI Taxonomy" id="189426"/>
    <lineage>
        <taxon>Bacteria</taxon>
        <taxon>Bacillati</taxon>
        <taxon>Bacillota</taxon>
        <taxon>Bacilli</taxon>
        <taxon>Bacillales</taxon>
        <taxon>Paenibacillaceae</taxon>
        <taxon>Paenibacillus</taxon>
    </lineage>
</organism>
<name>A0A1R0X0Q0_9BACL</name>
<sequence length="78" mass="9286">MIDSTLMSIILRVIVGGSMMFANRSLYHLYAQDFLHKSPWQILHYVIFFILMCFSGSLSLMQLGKEIVRDLYRVWKRR</sequence>
<gene>
    <name evidence="2" type="ORF">BJP51_27540</name>
</gene>
<keyword evidence="1" id="KW-0472">Membrane</keyword>
<feature type="transmembrane region" description="Helical" evidence="1">
    <location>
        <begin position="9"/>
        <end position="30"/>
    </location>
</feature>
<dbReference type="AlphaFoldDB" id="A0A1R0X0Q0"/>
<evidence type="ECO:0000313" key="3">
    <source>
        <dbReference type="Proteomes" id="UP000187465"/>
    </source>
</evidence>
<comment type="caution">
    <text evidence="2">The sequence shown here is derived from an EMBL/GenBank/DDBJ whole genome shotgun (WGS) entry which is preliminary data.</text>
</comment>